<organism evidence="2 3">
    <name type="scientific">Arabidopsis suecica</name>
    <name type="common">Swedish thale-cress</name>
    <name type="synonym">Cardaminopsis suecica</name>
    <dbReference type="NCBI Taxonomy" id="45249"/>
    <lineage>
        <taxon>Eukaryota</taxon>
        <taxon>Viridiplantae</taxon>
        <taxon>Streptophyta</taxon>
        <taxon>Embryophyta</taxon>
        <taxon>Tracheophyta</taxon>
        <taxon>Spermatophyta</taxon>
        <taxon>Magnoliopsida</taxon>
        <taxon>eudicotyledons</taxon>
        <taxon>Gunneridae</taxon>
        <taxon>Pentapetalae</taxon>
        <taxon>rosids</taxon>
        <taxon>malvids</taxon>
        <taxon>Brassicales</taxon>
        <taxon>Brassicaceae</taxon>
        <taxon>Camelineae</taxon>
        <taxon>Arabidopsis</taxon>
    </lineage>
</organism>
<dbReference type="AlphaFoldDB" id="A0A8T1XZS1"/>
<proteinExistence type="predicted"/>
<name>A0A8T1XZS1_ARASU</name>
<evidence type="ECO:0000313" key="2">
    <source>
        <dbReference type="EMBL" id="KAG7536604.1"/>
    </source>
</evidence>
<evidence type="ECO:0000313" key="3">
    <source>
        <dbReference type="Proteomes" id="UP000694251"/>
    </source>
</evidence>
<dbReference type="PANTHER" id="PTHR37195">
    <property type="entry name" value="OS01G0332900 PROTEIN"/>
    <property type="match status" value="1"/>
</dbReference>
<sequence>MTGVDVDKYFKEEHEIQLLSNDNSDEEQVKDGGEGGSDDEGEEDNDNGSDGDDDDDDEEDDDDDDVHVLQSLGDLRTSYLVRPVGRAEDGMQVILSRKRIVWKRIMTMEMTMRTINSRGAGNSEAPLKRKRAPQEDEEDSGDEG</sequence>
<evidence type="ECO:0000256" key="1">
    <source>
        <dbReference type="SAM" id="MobiDB-lite"/>
    </source>
</evidence>
<accession>A0A8T1XZS1</accession>
<dbReference type="Proteomes" id="UP000694251">
    <property type="component" value="Chromosome 13"/>
</dbReference>
<feature type="region of interest" description="Disordered" evidence="1">
    <location>
        <begin position="113"/>
        <end position="144"/>
    </location>
</feature>
<feature type="region of interest" description="Disordered" evidence="1">
    <location>
        <begin position="1"/>
        <end position="78"/>
    </location>
</feature>
<dbReference type="EMBL" id="JAEFBJ010000013">
    <property type="protein sequence ID" value="KAG7536604.1"/>
    <property type="molecule type" value="Genomic_DNA"/>
</dbReference>
<feature type="compositionally biased region" description="Acidic residues" evidence="1">
    <location>
        <begin position="135"/>
        <end position="144"/>
    </location>
</feature>
<feature type="compositionally biased region" description="Acidic residues" evidence="1">
    <location>
        <begin position="36"/>
        <end position="65"/>
    </location>
</feature>
<protein>
    <submittedName>
        <fullName evidence="2">Uncharacterized protein</fullName>
    </submittedName>
</protein>
<dbReference type="PANTHER" id="PTHR37195:SF2">
    <property type="entry name" value="NUCLEOLIN-LIKE"/>
    <property type="match status" value="1"/>
</dbReference>
<keyword evidence="3" id="KW-1185">Reference proteome</keyword>
<reference evidence="2 3" key="1">
    <citation type="submission" date="2020-12" db="EMBL/GenBank/DDBJ databases">
        <title>Concerted genomic and epigenomic changes stabilize Arabidopsis allopolyploids.</title>
        <authorList>
            <person name="Chen Z."/>
        </authorList>
    </citation>
    <scope>NUCLEOTIDE SEQUENCE [LARGE SCALE GENOMIC DNA]</scope>
    <source>
        <strain evidence="2">As9502</strain>
        <tissue evidence="2">Leaf</tissue>
    </source>
</reference>
<comment type="caution">
    <text evidence="2">The sequence shown here is derived from an EMBL/GenBank/DDBJ whole genome shotgun (WGS) entry which is preliminary data.</text>
</comment>
<gene>
    <name evidence="2" type="ORF">ISN44_As13g005410</name>
</gene>
<feature type="compositionally biased region" description="Basic and acidic residues" evidence="1">
    <location>
        <begin position="1"/>
        <end position="16"/>
    </location>
</feature>